<dbReference type="GO" id="GO:0006915">
    <property type="term" value="P:apoptotic process"/>
    <property type="evidence" value="ECO:0007669"/>
    <property type="project" value="InterPro"/>
</dbReference>
<dbReference type="GO" id="GO:0008270">
    <property type="term" value="F:zinc ion binding"/>
    <property type="evidence" value="ECO:0007669"/>
    <property type="project" value="UniProtKB-KW"/>
</dbReference>
<keyword evidence="1" id="KW-0479">Metal-binding</keyword>
<dbReference type="Pfam" id="PF18608">
    <property type="entry name" value="XAF1_C"/>
    <property type="match status" value="1"/>
</dbReference>
<proteinExistence type="predicted"/>
<dbReference type="PANTHER" id="PTHR16295">
    <property type="entry name" value="TRAF-TYPE ZINC FINGER PROTEIN-RELATED"/>
    <property type="match status" value="1"/>
</dbReference>
<accession>A0A093FYG1</accession>
<protein>
    <submittedName>
        <fullName evidence="7">XIAP-associated factor 1</fullName>
    </submittedName>
</protein>
<evidence type="ECO:0000259" key="6">
    <source>
        <dbReference type="Pfam" id="PF21366"/>
    </source>
</evidence>
<dbReference type="InterPro" id="IPR031220">
    <property type="entry name" value="XAF1_C_sf"/>
</dbReference>
<dbReference type="Proteomes" id="UP000053875">
    <property type="component" value="Unassembled WGS sequence"/>
</dbReference>
<dbReference type="Pfam" id="PF23580">
    <property type="entry name" value="Znf_XAF1_N"/>
    <property type="match status" value="1"/>
</dbReference>
<dbReference type="Gene3D" id="3.30.40.10">
    <property type="entry name" value="Zinc/RING finger domain, C3HC4 (zinc finger)"/>
    <property type="match status" value="2"/>
</dbReference>
<dbReference type="AlphaFoldDB" id="A0A093FYG1"/>
<gene>
    <name evidence="7" type="ORF">N307_14182</name>
</gene>
<feature type="domain" description="TRAFD1/XAF1 zinc finger" evidence="6">
    <location>
        <begin position="91"/>
        <end position="131"/>
    </location>
</feature>
<dbReference type="Pfam" id="PF21366">
    <property type="entry name" value="TRAFD1-XIAF1_ZnF"/>
    <property type="match status" value="1"/>
</dbReference>
<feature type="non-terminal residue" evidence="7">
    <location>
        <position position="290"/>
    </location>
</feature>
<name>A0A093FYG1_DRYPU</name>
<evidence type="ECO:0000259" key="5">
    <source>
        <dbReference type="Pfam" id="PF18608"/>
    </source>
</evidence>
<dbReference type="InterPro" id="IPR013083">
    <property type="entry name" value="Znf_RING/FYVE/PHD"/>
</dbReference>
<organism evidence="7 8">
    <name type="scientific">Dryobates pubescens</name>
    <name type="common">Downy woodpecker</name>
    <name type="synonym">Picoides pubescens</name>
    <dbReference type="NCBI Taxonomy" id="118200"/>
    <lineage>
        <taxon>Eukaryota</taxon>
        <taxon>Metazoa</taxon>
        <taxon>Chordata</taxon>
        <taxon>Craniata</taxon>
        <taxon>Vertebrata</taxon>
        <taxon>Euteleostomi</taxon>
        <taxon>Archelosauria</taxon>
        <taxon>Archosauria</taxon>
        <taxon>Dinosauria</taxon>
        <taxon>Saurischia</taxon>
        <taxon>Theropoda</taxon>
        <taxon>Coelurosauria</taxon>
        <taxon>Aves</taxon>
        <taxon>Neognathae</taxon>
        <taxon>Neoaves</taxon>
        <taxon>Telluraves</taxon>
        <taxon>Coraciimorphae</taxon>
        <taxon>Piciformes</taxon>
        <taxon>Picidae</taxon>
        <taxon>Dryobates</taxon>
    </lineage>
</organism>
<dbReference type="InterPro" id="IPR051986">
    <property type="entry name" value="Innate_Immune_Apopt_Reg"/>
</dbReference>
<dbReference type="PANTHER" id="PTHR16295:SF17">
    <property type="entry name" value="XIAP-ASSOCIATED FACTOR 1"/>
    <property type="match status" value="1"/>
</dbReference>
<dbReference type="Gene3D" id="6.10.250.1730">
    <property type="match status" value="1"/>
</dbReference>
<keyword evidence="3" id="KW-0862">Zinc</keyword>
<feature type="compositionally biased region" description="Basic and acidic residues" evidence="4">
    <location>
        <begin position="222"/>
        <end position="232"/>
    </location>
</feature>
<dbReference type="STRING" id="118200.A0A093FYG1"/>
<dbReference type="GO" id="GO:0005739">
    <property type="term" value="C:mitochondrion"/>
    <property type="evidence" value="ECO:0007669"/>
    <property type="project" value="TreeGrafter"/>
</dbReference>
<keyword evidence="8" id="KW-1185">Reference proteome</keyword>
<dbReference type="EMBL" id="KL214799">
    <property type="protein sequence ID" value="KFV61833.1"/>
    <property type="molecule type" value="Genomic_DNA"/>
</dbReference>
<feature type="region of interest" description="Disordered" evidence="4">
    <location>
        <begin position="196"/>
        <end position="232"/>
    </location>
</feature>
<keyword evidence="2" id="KW-0863">Zinc-finger</keyword>
<dbReference type="InterPro" id="IPR049439">
    <property type="entry name" value="TRAFD1-XIAF1_Znf"/>
</dbReference>
<evidence type="ECO:0000256" key="3">
    <source>
        <dbReference type="ARBA" id="ARBA00022833"/>
    </source>
</evidence>
<evidence type="ECO:0000313" key="8">
    <source>
        <dbReference type="Proteomes" id="UP000053875"/>
    </source>
</evidence>
<dbReference type="InterPro" id="IPR041386">
    <property type="entry name" value="XAF1_C"/>
</dbReference>
<evidence type="ECO:0000313" key="7">
    <source>
        <dbReference type="EMBL" id="KFV61833.1"/>
    </source>
</evidence>
<reference evidence="7 8" key="1">
    <citation type="submission" date="2014-04" db="EMBL/GenBank/DDBJ databases">
        <title>Genome evolution of avian class.</title>
        <authorList>
            <person name="Zhang G."/>
            <person name="Li C."/>
        </authorList>
    </citation>
    <scope>NUCLEOTIDE SEQUENCE [LARGE SCALE GENOMIC DNA]</scope>
    <source>
        <strain evidence="7">BGI_N307</strain>
    </source>
</reference>
<evidence type="ECO:0000256" key="2">
    <source>
        <dbReference type="ARBA" id="ARBA00022771"/>
    </source>
</evidence>
<feature type="domain" description="XIAP-associated factor 1 C-terminal" evidence="5">
    <location>
        <begin position="254"/>
        <end position="290"/>
    </location>
</feature>
<evidence type="ECO:0000256" key="4">
    <source>
        <dbReference type="SAM" id="MobiDB-lite"/>
    </source>
</evidence>
<sequence>MAEDSRFCTNCKRDVAATNFSLHEAHCLRFLALCPECDEPIAYKDMADHQAEAHKQVTCQLCHQSVQQYQLEHHETKECLKRAVRCRICELELPFDRLEEHLDSCASRTECCGACNKYIMYREHSKHREACPNTDLPYQGDVNLQARGASTKATFIDSTGTGGSLCQKCNKAFPDDQYSQHLDKCSAAQKLTEVAGDQATSKLSSDPPKPPSSSPKNATVWKDVRPKTKQRDQPVACKTLLKPLESKGIGFPIPTSPQALEDIQSFDMLKTCAHCNILLPLPTLQKHEVR</sequence>
<evidence type="ECO:0000256" key="1">
    <source>
        <dbReference type="ARBA" id="ARBA00022723"/>
    </source>
</evidence>